<feature type="transmembrane region" description="Helical" evidence="6">
    <location>
        <begin position="192"/>
        <end position="211"/>
    </location>
</feature>
<dbReference type="Pfam" id="PF07690">
    <property type="entry name" value="MFS_1"/>
    <property type="match status" value="1"/>
</dbReference>
<dbReference type="Gene3D" id="1.20.1250.20">
    <property type="entry name" value="MFS general substrate transporter like domains"/>
    <property type="match status" value="2"/>
</dbReference>
<feature type="transmembrane region" description="Helical" evidence="6">
    <location>
        <begin position="462"/>
        <end position="484"/>
    </location>
</feature>
<dbReference type="RefSeq" id="XP_046012257.1">
    <property type="nucleotide sequence ID" value="XM_046149890.1"/>
</dbReference>
<evidence type="ECO:0000256" key="4">
    <source>
        <dbReference type="ARBA" id="ARBA00022989"/>
    </source>
</evidence>
<dbReference type="AlphaFoldDB" id="A0A9P8Y3P7"/>
<evidence type="ECO:0000313" key="8">
    <source>
        <dbReference type="EMBL" id="KAH7030577.1"/>
    </source>
</evidence>
<dbReference type="PANTHER" id="PTHR43791">
    <property type="entry name" value="PERMEASE-RELATED"/>
    <property type="match status" value="1"/>
</dbReference>
<keyword evidence="9" id="KW-1185">Reference proteome</keyword>
<feature type="transmembrane region" description="Helical" evidence="6">
    <location>
        <begin position="394"/>
        <end position="411"/>
    </location>
</feature>
<feature type="transmembrane region" description="Helical" evidence="6">
    <location>
        <begin position="363"/>
        <end position="382"/>
    </location>
</feature>
<evidence type="ECO:0000256" key="5">
    <source>
        <dbReference type="ARBA" id="ARBA00023136"/>
    </source>
</evidence>
<keyword evidence="3 6" id="KW-0812">Transmembrane</keyword>
<dbReference type="InterPro" id="IPR036259">
    <property type="entry name" value="MFS_trans_sf"/>
</dbReference>
<keyword evidence="4 6" id="KW-1133">Transmembrane helix</keyword>
<accession>A0A9P8Y3P7</accession>
<dbReference type="InterPro" id="IPR020846">
    <property type="entry name" value="MFS_dom"/>
</dbReference>
<dbReference type="SUPFAM" id="SSF103473">
    <property type="entry name" value="MFS general substrate transporter"/>
    <property type="match status" value="1"/>
</dbReference>
<feature type="transmembrane region" description="Helical" evidence="6">
    <location>
        <begin position="156"/>
        <end position="180"/>
    </location>
</feature>
<dbReference type="EMBL" id="JAGTJQ010000005">
    <property type="protein sequence ID" value="KAH7030577.1"/>
    <property type="molecule type" value="Genomic_DNA"/>
</dbReference>
<evidence type="ECO:0000256" key="6">
    <source>
        <dbReference type="SAM" id="Phobius"/>
    </source>
</evidence>
<reference evidence="8" key="1">
    <citation type="journal article" date="2021" name="Nat. Commun.">
        <title>Genetic determinants of endophytism in the Arabidopsis root mycobiome.</title>
        <authorList>
            <person name="Mesny F."/>
            <person name="Miyauchi S."/>
            <person name="Thiergart T."/>
            <person name="Pickel B."/>
            <person name="Atanasova L."/>
            <person name="Karlsson M."/>
            <person name="Huettel B."/>
            <person name="Barry K.W."/>
            <person name="Haridas S."/>
            <person name="Chen C."/>
            <person name="Bauer D."/>
            <person name="Andreopoulos W."/>
            <person name="Pangilinan J."/>
            <person name="LaButti K."/>
            <person name="Riley R."/>
            <person name="Lipzen A."/>
            <person name="Clum A."/>
            <person name="Drula E."/>
            <person name="Henrissat B."/>
            <person name="Kohler A."/>
            <person name="Grigoriev I.V."/>
            <person name="Martin F.M."/>
            <person name="Hacquard S."/>
        </authorList>
    </citation>
    <scope>NUCLEOTIDE SEQUENCE</scope>
    <source>
        <strain evidence="8">MPI-CAGE-CH-0230</strain>
    </source>
</reference>
<protein>
    <submittedName>
        <fullName evidence="8">Major facilitator superfamily domain-containing protein</fullName>
    </submittedName>
</protein>
<feature type="transmembrane region" description="Helical" evidence="6">
    <location>
        <begin position="431"/>
        <end position="450"/>
    </location>
</feature>
<feature type="transmembrane region" description="Helical" evidence="6">
    <location>
        <begin position="59"/>
        <end position="76"/>
    </location>
</feature>
<dbReference type="OrthoDB" id="2962993at2759"/>
<evidence type="ECO:0000256" key="2">
    <source>
        <dbReference type="ARBA" id="ARBA00022448"/>
    </source>
</evidence>
<feature type="transmembrane region" description="Helical" evidence="6">
    <location>
        <begin position="129"/>
        <end position="149"/>
    </location>
</feature>
<dbReference type="GO" id="GO:0022857">
    <property type="term" value="F:transmembrane transporter activity"/>
    <property type="evidence" value="ECO:0007669"/>
    <property type="project" value="InterPro"/>
</dbReference>
<feature type="transmembrane region" description="Helical" evidence="6">
    <location>
        <begin position="338"/>
        <end position="357"/>
    </location>
</feature>
<feature type="domain" description="Major facilitator superfamily (MFS) profile" evidence="7">
    <location>
        <begin position="63"/>
        <end position="490"/>
    </location>
</feature>
<evidence type="ECO:0000259" key="7">
    <source>
        <dbReference type="PROSITE" id="PS50850"/>
    </source>
</evidence>
<feature type="transmembrane region" description="Helical" evidence="6">
    <location>
        <begin position="223"/>
        <end position="245"/>
    </location>
</feature>
<dbReference type="InterPro" id="IPR011701">
    <property type="entry name" value="MFS"/>
</dbReference>
<gene>
    <name evidence="8" type="ORF">B0I36DRAFT_242241</name>
</gene>
<evidence type="ECO:0000256" key="3">
    <source>
        <dbReference type="ARBA" id="ARBA00022692"/>
    </source>
</evidence>
<keyword evidence="5 6" id="KW-0472">Membrane</keyword>
<proteinExistence type="predicted"/>
<name>A0A9P8Y3P7_9PEZI</name>
<evidence type="ECO:0000313" key="9">
    <source>
        <dbReference type="Proteomes" id="UP000756346"/>
    </source>
</evidence>
<dbReference type="Proteomes" id="UP000756346">
    <property type="component" value="Unassembled WGS sequence"/>
</dbReference>
<feature type="transmembrane region" description="Helical" evidence="6">
    <location>
        <begin position="97"/>
        <end position="114"/>
    </location>
</feature>
<comment type="subcellular location">
    <subcellularLocation>
        <location evidence="1">Membrane</location>
        <topology evidence="1">Multi-pass membrane protein</topology>
    </subcellularLocation>
</comment>
<dbReference type="GeneID" id="70179436"/>
<dbReference type="FunFam" id="1.20.1250.20:FF:000013">
    <property type="entry name" value="MFS general substrate transporter"/>
    <property type="match status" value="1"/>
</dbReference>
<comment type="caution">
    <text evidence="8">The sequence shown here is derived from an EMBL/GenBank/DDBJ whole genome shotgun (WGS) entry which is preliminary data.</text>
</comment>
<dbReference type="PANTHER" id="PTHR43791:SF54">
    <property type="entry name" value="MAJOR FACILITATOR SUPERFAMILY (MFS) PROFILE DOMAIN-CONTAINING PROTEIN-RELATED"/>
    <property type="match status" value="1"/>
</dbReference>
<evidence type="ECO:0000256" key="1">
    <source>
        <dbReference type="ARBA" id="ARBA00004141"/>
    </source>
</evidence>
<feature type="transmembrane region" description="Helical" evidence="6">
    <location>
        <begin position="299"/>
        <end position="318"/>
    </location>
</feature>
<dbReference type="FunFam" id="1.20.1250.20:FF:000034">
    <property type="entry name" value="MFS general substrate transporter"/>
    <property type="match status" value="1"/>
</dbReference>
<dbReference type="GO" id="GO:0016020">
    <property type="term" value="C:membrane"/>
    <property type="evidence" value="ECO:0007669"/>
    <property type="project" value="UniProtKB-SubCell"/>
</dbReference>
<organism evidence="8 9">
    <name type="scientific">Microdochium trichocladiopsis</name>
    <dbReference type="NCBI Taxonomy" id="1682393"/>
    <lineage>
        <taxon>Eukaryota</taxon>
        <taxon>Fungi</taxon>
        <taxon>Dikarya</taxon>
        <taxon>Ascomycota</taxon>
        <taxon>Pezizomycotina</taxon>
        <taxon>Sordariomycetes</taxon>
        <taxon>Xylariomycetidae</taxon>
        <taxon>Xylariales</taxon>
        <taxon>Microdochiaceae</taxon>
        <taxon>Microdochium</taxon>
    </lineage>
</organism>
<keyword evidence="2" id="KW-0813">Transport</keyword>
<sequence>MTSAQQGDSADDAGSVEKGRAGVAVEHLEQAMRVGLSREEAQLLHDLDPKEQARIFRKIDFHLVPMLMLLYLIANLDRANIGNAKIEGLEKSLKMTGTDYNVVTMMFFIPYILLEVPSNSILLKFKRPSTYIGLLVTSWGIVMACHGVVSSYATLIVCRILLGALEAGFFPGAVFLLSQWYPPNMTQFRMSLMYVAAAISGAFSGLLAAGIAKMSGTGGYEGWRWIFIIEGIATVAAGVLCFLILPDSPSLSGKWLKAEEIMVVNARDRSTEEAIATNDNAVKTKNVKWTVLFSVLTDWQLYLQALIFMSSAVPNYALKFSMPQIILNMGFTNTQAQLLTAPPYILGAISAVLTSTLADRFTWRLPFIVGPQALVALSYAVLFAKSGSIAREVALCYAFVHVACIGTYPIVPGANTWTINNLAGPAKRAMGIAFMICIGNVGGIIGSFIFRDSEAPTYPTGWGTCLGFVCMGMFAASALEAGYLRINRKRDQLSEEEVRARFTDEQLEKMGDRSPLFRYSL</sequence>
<dbReference type="PROSITE" id="PS50850">
    <property type="entry name" value="MFS"/>
    <property type="match status" value="1"/>
</dbReference>